<name>G9WHE8_9LACO</name>
<dbReference type="RefSeq" id="WP_007747376.1">
    <property type="nucleotide sequence ID" value="NZ_CM001398.1"/>
</dbReference>
<sequence>MIYFVPAWLHSGFRPTDFDDTVHQCQIFSKGDVAIELMMIQYAPNLSTSLHTQNLLEIPHWSVFDDIQATHFDSYRALTFDDFSWPEQIEKIYTPFNIVVQDQRGRIGQVAFNDEGQLSEIVRFKGDLIVERLLIDSRGFVSSILHYDGQGQAVYHDYLDLSGNWRIRESLSNGQQSITVNPSFADDFQRLNYDNLDQVVIEFTKKHLSQRHTDADTIILAADPEQDQLIWQARTSEKVILSFFANRYRMTDATDEQLKKEMTLSAGLIADENHNLKRLEQQIKDFFPRLEQAAQLAKLYELTPYDTRLQLGQSQREKMLTIYMPVKQMPLASAGKIVDLLFAKMLDNPQIGLFLAVTDDDQLAELNDWIKKRIADIFQIVFPDQDANPDASDFQQGENQLADVQPVDPALTEAQVFLSRVSVAKVQSERAVIASLRPVRLVIDLAAEADLFTQIAAISAGIPQINLQASQYVTDHKNGLILKKLSDLSAAIDYYFIGLQHWNEALVYSVKQMEKYTDFNLLNHWLEALGE</sequence>
<dbReference type="InterPro" id="IPR022372">
    <property type="entry name" value="Accessory_SS_Asp1"/>
</dbReference>
<dbReference type="eggNOG" id="ENOG502ZAK5">
    <property type="taxonomic scope" value="Bacteria"/>
</dbReference>
<dbReference type="GO" id="GO:0015031">
    <property type="term" value="P:protein transport"/>
    <property type="evidence" value="ECO:0007669"/>
    <property type="project" value="InterPro"/>
</dbReference>
<organism evidence="1 2">
    <name type="scientific">Oenococcus kitaharae DSM 17330</name>
    <dbReference type="NCBI Taxonomy" id="1045004"/>
    <lineage>
        <taxon>Bacteria</taxon>
        <taxon>Bacillati</taxon>
        <taxon>Bacillota</taxon>
        <taxon>Bacilli</taxon>
        <taxon>Lactobacillales</taxon>
        <taxon>Lactobacillaceae</taxon>
        <taxon>Oenococcus</taxon>
    </lineage>
</organism>
<dbReference type="NCBIfam" id="TIGR03713">
    <property type="entry name" value="acc_sec_asp1"/>
    <property type="match status" value="1"/>
</dbReference>
<dbReference type="HOGENOM" id="CLU_038827_1_0_9"/>
<evidence type="ECO:0000313" key="2">
    <source>
        <dbReference type="Proteomes" id="UP000004959"/>
    </source>
</evidence>
<dbReference type="OrthoDB" id="9767875at2"/>
<evidence type="ECO:0000313" key="1">
    <source>
        <dbReference type="EMBL" id="EHN59940.1"/>
    </source>
</evidence>
<dbReference type="AlphaFoldDB" id="G9WHE8"/>
<accession>G9WHE8</accession>
<dbReference type="STRING" id="336988.NT96_06470"/>
<comment type="caution">
    <text evidence="1">The sequence shown here is derived from an EMBL/GenBank/DDBJ whole genome shotgun (WGS) entry which is preliminary data.</text>
</comment>
<dbReference type="Proteomes" id="UP000004959">
    <property type="component" value="Chromosome"/>
</dbReference>
<keyword evidence="2" id="KW-1185">Reference proteome</keyword>
<dbReference type="PATRIC" id="fig|1045004.4.peg.1840"/>
<reference evidence="1 2" key="1">
    <citation type="journal article" date="2012" name="PLoS ONE">
        <title>Functional divergence in the genus oenococcus as predicted by genome sequencing of the newly-described species, Oenococcus kitaharae.</title>
        <authorList>
            <person name="Borneman A.R."/>
            <person name="McCarthy J.M."/>
            <person name="Chambers P.J."/>
            <person name="Bartowsky E.J."/>
        </authorList>
    </citation>
    <scope>NUCLEOTIDE SEQUENCE [LARGE SCALE GENOMIC DNA]</scope>
    <source>
        <strain evidence="2">DSM17330</strain>
    </source>
</reference>
<dbReference type="EMBL" id="AFVZ01000001">
    <property type="protein sequence ID" value="EHN59940.1"/>
    <property type="molecule type" value="Genomic_DNA"/>
</dbReference>
<protein>
    <submittedName>
        <fullName evidence="1">Asp1-like accessory secretory protein</fullName>
    </submittedName>
</protein>
<dbReference type="Pfam" id="PF16993">
    <property type="entry name" value="Asp1"/>
    <property type="match status" value="1"/>
</dbReference>
<proteinExistence type="predicted"/>
<gene>
    <name evidence="1" type="ORF">OKIT_1870</name>
</gene>